<organism evidence="1 2">
    <name type="scientific">Leptospira hartskeerlii</name>
    <dbReference type="NCBI Taxonomy" id="2023177"/>
    <lineage>
        <taxon>Bacteria</taxon>
        <taxon>Pseudomonadati</taxon>
        <taxon>Spirochaetota</taxon>
        <taxon>Spirochaetia</taxon>
        <taxon>Leptospirales</taxon>
        <taxon>Leptospiraceae</taxon>
        <taxon>Leptospira</taxon>
    </lineage>
</organism>
<dbReference type="OrthoDB" id="5526466at2"/>
<keyword evidence="2" id="KW-1185">Reference proteome</keyword>
<dbReference type="RefSeq" id="WP_100706935.1">
    <property type="nucleotide sequence ID" value="NZ_NPDL01000011.1"/>
</dbReference>
<dbReference type="EMBL" id="NPDN01000005">
    <property type="protein sequence ID" value="PJZ25570.1"/>
    <property type="molecule type" value="Genomic_DNA"/>
</dbReference>
<comment type="caution">
    <text evidence="1">The sequence shown here is derived from an EMBL/GenBank/DDBJ whole genome shotgun (WGS) entry which is preliminary data.</text>
</comment>
<dbReference type="Proteomes" id="UP000232196">
    <property type="component" value="Unassembled WGS sequence"/>
</dbReference>
<evidence type="ECO:0000313" key="2">
    <source>
        <dbReference type="Proteomes" id="UP000232196"/>
    </source>
</evidence>
<dbReference type="Gene3D" id="2.60.120.1140">
    <property type="entry name" value="Protein of unknown function DUF192"/>
    <property type="match status" value="1"/>
</dbReference>
<dbReference type="InterPro" id="IPR003795">
    <property type="entry name" value="DUF192"/>
</dbReference>
<protein>
    <recommendedName>
        <fullName evidence="3">DUF192 domain-containing protein</fullName>
    </recommendedName>
</protein>
<accession>A0A2M9XD33</accession>
<dbReference type="PANTHER" id="PTHR37953:SF1">
    <property type="entry name" value="UPF0127 PROTEIN MJ1496"/>
    <property type="match status" value="1"/>
</dbReference>
<dbReference type="PANTHER" id="PTHR37953">
    <property type="entry name" value="UPF0127 PROTEIN MJ1496"/>
    <property type="match status" value="1"/>
</dbReference>
<gene>
    <name evidence="1" type="ORF">CH357_11720</name>
</gene>
<evidence type="ECO:0008006" key="3">
    <source>
        <dbReference type="Google" id="ProtNLM"/>
    </source>
</evidence>
<reference evidence="1 2" key="1">
    <citation type="submission" date="2017-07" db="EMBL/GenBank/DDBJ databases">
        <title>Leptospira spp. isolated from tropical soils.</title>
        <authorList>
            <person name="Thibeaux R."/>
            <person name="Iraola G."/>
            <person name="Ferres I."/>
            <person name="Bierque E."/>
            <person name="Girault D."/>
            <person name="Soupe-Gilbert M.-E."/>
            <person name="Picardeau M."/>
            <person name="Goarant C."/>
        </authorList>
    </citation>
    <scope>NUCLEOTIDE SEQUENCE [LARGE SCALE GENOMIC DNA]</scope>
    <source>
        <strain evidence="1 2">MCA1-C-A1</strain>
    </source>
</reference>
<dbReference type="AlphaFoldDB" id="A0A2M9XD33"/>
<dbReference type="Pfam" id="PF02643">
    <property type="entry name" value="DUF192"/>
    <property type="match status" value="1"/>
</dbReference>
<name>A0A2M9XD33_9LEPT</name>
<dbReference type="InterPro" id="IPR038695">
    <property type="entry name" value="Saro_0823-like_sf"/>
</dbReference>
<evidence type="ECO:0000313" key="1">
    <source>
        <dbReference type="EMBL" id="PJZ25570.1"/>
    </source>
</evidence>
<proteinExistence type="predicted"/>
<sequence>MKTFRIVLLSFLFCLPMAGWGEYNSPLYLEKTTIYIGEHALLVEVANTDESRQRGLMFRKKLGENEGMIFIFPTEDHLSFWMKNTLIPLSIGYFSKDKKLVDVYEMAPNQTQVLYHSTQKVMYAVEANPRWFAKRGLGKSSILKIESRYIGK</sequence>